<sequence>MRGAGRVKWQCRHGRAPTTGRAAVREQWDEGCWGFVTPPKPTDGRLMVEQHSNKTLLRNKGWQNEKSSTETRRGPGPAGDGRRWREGETMQEGEKLVPESQRRGRQTASSRFRHQSSGKTALQGSVVREPWKEPKVTVPAVREPVAGEQRAGREDGDECAIGRYVPTQAPVRLHPGHFTRPGAGHRGSAPSACPESWPQRARRAAIGPIGSGASLSAGPVRLDEGHAPTPFHRAGSLYCPPVLLCRLSFLESIIRHGPSRTGSSSITEAAMCPVCPPASHCHSMLIAHEHSLTPVPFVGGALPASAHQLDSTVGRAASEIRLPSARAPGLSSVCASAGDIDMLDVAALCVPSPWTTGPAAVGYVADAWRSRCGDCGVRTDNIYPPSYMSVLQYFVARNMSNVAGHDMLRG</sequence>
<name>A0A2U3EPS7_PURLI</name>
<dbReference type="EMBL" id="LCWV01000001">
    <property type="protein sequence ID" value="PWI76517.1"/>
    <property type="molecule type" value="Genomic_DNA"/>
</dbReference>
<organism evidence="3 4">
    <name type="scientific">Purpureocillium lilacinum</name>
    <name type="common">Paecilomyces lilacinus</name>
    <dbReference type="NCBI Taxonomy" id="33203"/>
    <lineage>
        <taxon>Eukaryota</taxon>
        <taxon>Fungi</taxon>
        <taxon>Dikarya</taxon>
        <taxon>Ascomycota</taxon>
        <taxon>Pezizomycotina</taxon>
        <taxon>Sordariomycetes</taxon>
        <taxon>Hypocreomycetidae</taxon>
        <taxon>Hypocreales</taxon>
        <taxon>Ophiocordycipitaceae</taxon>
        <taxon>Purpureocillium</taxon>
    </lineage>
</organism>
<comment type="caution">
    <text evidence="3">The sequence shown here is derived from an EMBL/GenBank/DDBJ whole genome shotgun (WGS) entry which is preliminary data.</text>
</comment>
<keyword evidence="5" id="KW-1185">Reference proteome</keyword>
<evidence type="ECO:0000313" key="3">
    <source>
        <dbReference type="EMBL" id="PWI76517.1"/>
    </source>
</evidence>
<dbReference type="EMBL" id="JAWRVI010000006">
    <property type="protein sequence ID" value="KAK4093169.1"/>
    <property type="molecule type" value="Genomic_DNA"/>
</dbReference>
<dbReference type="Proteomes" id="UP000245956">
    <property type="component" value="Unassembled WGS sequence"/>
</dbReference>
<evidence type="ECO:0000313" key="2">
    <source>
        <dbReference type="EMBL" id="KAK4093169.1"/>
    </source>
</evidence>
<reference evidence="3" key="1">
    <citation type="submission" date="2015-05" db="EMBL/GenBank/DDBJ databases">
        <authorList>
            <person name="Wang D.B."/>
            <person name="Wang M."/>
        </authorList>
    </citation>
    <scope>NUCLEOTIDE SEQUENCE</scope>
    <source>
        <strain evidence="3">36-1</strain>
    </source>
</reference>
<protein>
    <submittedName>
        <fullName evidence="3">Uncharacterized protein</fullName>
    </submittedName>
</protein>
<evidence type="ECO:0000313" key="4">
    <source>
        <dbReference type="Proteomes" id="UP000245956"/>
    </source>
</evidence>
<reference evidence="2" key="3">
    <citation type="submission" date="2023-11" db="EMBL/GenBank/DDBJ databases">
        <authorList>
            <person name="Beijen E."/>
            <person name="Ohm R.A."/>
        </authorList>
    </citation>
    <scope>NUCLEOTIDE SEQUENCE</scope>
    <source>
        <strain evidence="2">CBS 150709</strain>
    </source>
</reference>
<feature type="region of interest" description="Disordered" evidence="1">
    <location>
        <begin position="53"/>
        <end position="157"/>
    </location>
</feature>
<accession>A0A2U3EPS7</accession>
<dbReference type="AlphaFoldDB" id="A0A2U3EPS7"/>
<feature type="compositionally biased region" description="Basic and acidic residues" evidence="1">
    <location>
        <begin position="80"/>
        <end position="102"/>
    </location>
</feature>
<reference evidence="3 4" key="2">
    <citation type="journal article" date="2016" name="Front. Microbiol.">
        <title>Genome and transcriptome sequences reveal the specific parasitism of the nematophagous Purpureocillium lilacinum 36-1.</title>
        <authorList>
            <person name="Xie J."/>
            <person name="Li S."/>
            <person name="Mo C."/>
            <person name="Xiao X."/>
            <person name="Peng D."/>
            <person name="Wang G."/>
            <person name="Xiao Y."/>
        </authorList>
    </citation>
    <scope>NUCLEOTIDE SEQUENCE [LARGE SCALE GENOMIC DNA]</scope>
    <source>
        <strain evidence="3 4">36-1</strain>
    </source>
</reference>
<proteinExistence type="predicted"/>
<evidence type="ECO:0000256" key="1">
    <source>
        <dbReference type="SAM" id="MobiDB-lite"/>
    </source>
</evidence>
<evidence type="ECO:0000313" key="5">
    <source>
        <dbReference type="Proteomes" id="UP001287286"/>
    </source>
</evidence>
<gene>
    <name evidence="3" type="ORF">PCL_03711</name>
    <name evidence="2" type="ORF">Purlil1_2326</name>
</gene>
<dbReference type="Proteomes" id="UP001287286">
    <property type="component" value="Unassembled WGS sequence"/>
</dbReference>
<feature type="compositionally biased region" description="Polar residues" evidence="1">
    <location>
        <begin position="53"/>
        <end position="66"/>
    </location>
</feature>
<reference evidence="2 5" key="4">
    <citation type="journal article" date="2024" name="Microbiol. Resour. Announc.">
        <title>Genome annotations for the ascomycete fungi Trichoderma harzianum, Trichoderma aggressivum, and Purpureocillium lilacinum.</title>
        <authorList>
            <person name="Beijen E.P.W."/>
            <person name="Ohm R.A."/>
        </authorList>
    </citation>
    <scope>NUCLEOTIDE SEQUENCE [LARGE SCALE GENOMIC DNA]</scope>
    <source>
        <strain evidence="2 5">CBS 150709</strain>
    </source>
</reference>
<feature type="region of interest" description="Disordered" evidence="1">
    <location>
        <begin position="1"/>
        <end position="20"/>
    </location>
</feature>